<name>A0A1C3YWS4_9BACT</name>
<keyword evidence="2" id="KW-1185">Reference proteome</keyword>
<sequence length="87" mass="9674">MDTFTLDFDLEGKGYLVVVTPQALPDGMIYNAQLEEDKVIRFLGGRDGTLLPVTTGVPPKIVNAIATRILERVHMDDRNKTDPYALL</sequence>
<organism evidence="1 2">
    <name type="scientific">Chitinophaga costaii</name>
    <dbReference type="NCBI Taxonomy" id="1335309"/>
    <lineage>
        <taxon>Bacteria</taxon>
        <taxon>Pseudomonadati</taxon>
        <taxon>Bacteroidota</taxon>
        <taxon>Chitinophagia</taxon>
        <taxon>Chitinophagales</taxon>
        <taxon>Chitinophagaceae</taxon>
        <taxon>Chitinophaga</taxon>
    </lineage>
</organism>
<accession>A0A1C3YWS4</accession>
<dbReference type="EMBL" id="FMAR01000001">
    <property type="protein sequence ID" value="SCB74468.1"/>
    <property type="molecule type" value="Genomic_DNA"/>
</dbReference>
<dbReference type="RefSeq" id="WP_089707961.1">
    <property type="nucleotide sequence ID" value="NZ_FMAR01000001.1"/>
</dbReference>
<protein>
    <submittedName>
        <fullName evidence="1">Uncharacterized protein</fullName>
    </submittedName>
</protein>
<reference evidence="1 2" key="1">
    <citation type="submission" date="2016-08" db="EMBL/GenBank/DDBJ databases">
        <authorList>
            <person name="Seilhamer J.J."/>
        </authorList>
    </citation>
    <scope>NUCLEOTIDE SEQUENCE [LARGE SCALE GENOMIC DNA]</scope>
    <source>
        <strain evidence="1 2">A37T2</strain>
    </source>
</reference>
<proteinExistence type="predicted"/>
<evidence type="ECO:0000313" key="2">
    <source>
        <dbReference type="Proteomes" id="UP000242818"/>
    </source>
</evidence>
<dbReference type="OrthoDB" id="679060at2"/>
<dbReference type="AlphaFoldDB" id="A0A1C3YWS4"/>
<gene>
    <name evidence="1" type="ORF">GA0116948_101139</name>
</gene>
<dbReference type="Proteomes" id="UP000242818">
    <property type="component" value="Unassembled WGS sequence"/>
</dbReference>
<evidence type="ECO:0000313" key="1">
    <source>
        <dbReference type="EMBL" id="SCB74468.1"/>
    </source>
</evidence>